<name>A0A2K3JRS8_TRIPR</name>
<protein>
    <submittedName>
        <fullName evidence="1">Uncharacterized protein</fullName>
    </submittedName>
</protein>
<gene>
    <name evidence="1" type="ORF">L195_g058351</name>
</gene>
<sequence length="18" mass="1558">GDAVVGGGKSVIENGAAG</sequence>
<comment type="caution">
    <text evidence="1">The sequence shown here is derived from an EMBL/GenBank/DDBJ whole genome shotgun (WGS) entry which is preliminary data.</text>
</comment>
<dbReference type="EMBL" id="ASHM01120684">
    <property type="protein sequence ID" value="PNX56730.1"/>
    <property type="molecule type" value="Genomic_DNA"/>
</dbReference>
<accession>A0A2K3JRS8</accession>
<evidence type="ECO:0000313" key="1">
    <source>
        <dbReference type="EMBL" id="PNX56730.1"/>
    </source>
</evidence>
<dbReference type="AlphaFoldDB" id="A0A2K3JRS8"/>
<proteinExistence type="predicted"/>
<evidence type="ECO:0000313" key="2">
    <source>
        <dbReference type="Proteomes" id="UP000236291"/>
    </source>
</evidence>
<feature type="non-terminal residue" evidence="1">
    <location>
        <position position="1"/>
    </location>
</feature>
<dbReference type="Proteomes" id="UP000236291">
    <property type="component" value="Unassembled WGS sequence"/>
</dbReference>
<organism evidence="1 2">
    <name type="scientific">Trifolium pratense</name>
    <name type="common">Red clover</name>
    <dbReference type="NCBI Taxonomy" id="57577"/>
    <lineage>
        <taxon>Eukaryota</taxon>
        <taxon>Viridiplantae</taxon>
        <taxon>Streptophyta</taxon>
        <taxon>Embryophyta</taxon>
        <taxon>Tracheophyta</taxon>
        <taxon>Spermatophyta</taxon>
        <taxon>Magnoliopsida</taxon>
        <taxon>eudicotyledons</taxon>
        <taxon>Gunneridae</taxon>
        <taxon>Pentapetalae</taxon>
        <taxon>rosids</taxon>
        <taxon>fabids</taxon>
        <taxon>Fabales</taxon>
        <taxon>Fabaceae</taxon>
        <taxon>Papilionoideae</taxon>
        <taxon>50 kb inversion clade</taxon>
        <taxon>NPAAA clade</taxon>
        <taxon>Hologalegina</taxon>
        <taxon>IRL clade</taxon>
        <taxon>Trifolieae</taxon>
        <taxon>Trifolium</taxon>
    </lineage>
</organism>
<reference evidence="1 2" key="2">
    <citation type="journal article" date="2017" name="Front. Plant Sci.">
        <title>Gene Classification and Mining of Molecular Markers Useful in Red Clover (Trifolium pratense) Breeding.</title>
        <authorList>
            <person name="Istvanek J."/>
            <person name="Dluhosova J."/>
            <person name="Dluhos P."/>
            <person name="Patkova L."/>
            <person name="Nedelnik J."/>
            <person name="Repkova J."/>
        </authorList>
    </citation>
    <scope>NUCLEOTIDE SEQUENCE [LARGE SCALE GENOMIC DNA]</scope>
    <source>
        <strain evidence="2">cv. Tatra</strain>
        <tissue evidence="1">Young leaves</tissue>
    </source>
</reference>
<reference evidence="1 2" key="1">
    <citation type="journal article" date="2014" name="Am. J. Bot.">
        <title>Genome assembly and annotation for red clover (Trifolium pratense; Fabaceae).</title>
        <authorList>
            <person name="Istvanek J."/>
            <person name="Jaros M."/>
            <person name="Krenek A."/>
            <person name="Repkova J."/>
        </authorList>
    </citation>
    <scope>NUCLEOTIDE SEQUENCE [LARGE SCALE GENOMIC DNA]</scope>
    <source>
        <strain evidence="2">cv. Tatra</strain>
        <tissue evidence="1">Young leaves</tissue>
    </source>
</reference>